<dbReference type="SUPFAM" id="SSF55073">
    <property type="entry name" value="Nucleotide cyclase"/>
    <property type="match status" value="1"/>
</dbReference>
<name>A0A1Q5NZV2_9BACI</name>
<keyword evidence="3" id="KW-1185">Reference proteome</keyword>
<dbReference type="InterPro" id="IPR043128">
    <property type="entry name" value="Rev_trsase/Diguanyl_cyclase"/>
</dbReference>
<dbReference type="Gene3D" id="3.30.70.270">
    <property type="match status" value="1"/>
</dbReference>
<dbReference type="AlphaFoldDB" id="A0A1Q5NZV2"/>
<feature type="domain" description="GGDEF" evidence="1">
    <location>
        <begin position="56"/>
        <end position="186"/>
    </location>
</feature>
<sequence length="190" mass="22031">MADYSFYSFETTGAQIEAMGKWKYLALHHELTDLPNRRMLHMSMESYMARAHQQQTKLAVVLIDIDQFKKINDMFGHYVGDQFLIEMSNRLAALSEHHIQAFHLSSDEFVLLIESADHLEERMERVTAIFDTPFQVNQNRILISASIGVSLYPDQSIDAEKLIYYADKAMYRAKSSVENRCRVFQPGLDE</sequence>
<dbReference type="PANTHER" id="PTHR44757">
    <property type="entry name" value="DIGUANYLATE CYCLASE DGCP"/>
    <property type="match status" value="1"/>
</dbReference>
<dbReference type="PANTHER" id="PTHR44757:SF2">
    <property type="entry name" value="BIOFILM ARCHITECTURE MAINTENANCE PROTEIN MBAA"/>
    <property type="match status" value="1"/>
</dbReference>
<accession>A0A1Q5NZV2</accession>
<protein>
    <recommendedName>
        <fullName evidence="1">GGDEF domain-containing protein</fullName>
    </recommendedName>
</protein>
<dbReference type="Proteomes" id="UP000186524">
    <property type="component" value="Unassembled WGS sequence"/>
</dbReference>
<evidence type="ECO:0000259" key="1">
    <source>
        <dbReference type="PROSITE" id="PS50887"/>
    </source>
</evidence>
<dbReference type="InterPro" id="IPR000160">
    <property type="entry name" value="GGDEF_dom"/>
</dbReference>
<dbReference type="RefSeq" id="WP_073712694.1">
    <property type="nucleotide sequence ID" value="NZ_MRWQ01000021.1"/>
</dbReference>
<dbReference type="PROSITE" id="PS50887">
    <property type="entry name" value="GGDEF"/>
    <property type="match status" value="1"/>
</dbReference>
<dbReference type="STRING" id="1714354.BLL40_15090"/>
<evidence type="ECO:0000313" key="2">
    <source>
        <dbReference type="EMBL" id="OKL35481.1"/>
    </source>
</evidence>
<dbReference type="InterPro" id="IPR052155">
    <property type="entry name" value="Biofilm_reg_signaling"/>
</dbReference>
<dbReference type="SMART" id="SM00267">
    <property type="entry name" value="GGDEF"/>
    <property type="match status" value="1"/>
</dbReference>
<gene>
    <name evidence="2" type="ORF">BLL40_15090</name>
</gene>
<evidence type="ECO:0000313" key="3">
    <source>
        <dbReference type="Proteomes" id="UP000186524"/>
    </source>
</evidence>
<proteinExistence type="predicted"/>
<dbReference type="CDD" id="cd01949">
    <property type="entry name" value="GGDEF"/>
    <property type="match status" value="1"/>
</dbReference>
<dbReference type="EMBL" id="MRWQ01000021">
    <property type="protein sequence ID" value="OKL35481.1"/>
    <property type="molecule type" value="Genomic_DNA"/>
</dbReference>
<reference evidence="2 3" key="1">
    <citation type="submission" date="2016-12" db="EMBL/GenBank/DDBJ databases">
        <title>Domibacillus sp. SAOS 44 whole genome sequencing.</title>
        <authorList>
            <person name="Verma A."/>
            <person name="Krishnamurthi S."/>
        </authorList>
    </citation>
    <scope>NUCLEOTIDE SEQUENCE [LARGE SCALE GENOMIC DNA]</scope>
    <source>
        <strain evidence="2 3">SAOS 44</strain>
    </source>
</reference>
<comment type="caution">
    <text evidence="2">The sequence shown here is derived from an EMBL/GenBank/DDBJ whole genome shotgun (WGS) entry which is preliminary data.</text>
</comment>
<organism evidence="2 3">
    <name type="scientific">Domibacillus mangrovi</name>
    <dbReference type="NCBI Taxonomy" id="1714354"/>
    <lineage>
        <taxon>Bacteria</taxon>
        <taxon>Bacillati</taxon>
        <taxon>Bacillota</taxon>
        <taxon>Bacilli</taxon>
        <taxon>Bacillales</taxon>
        <taxon>Bacillaceae</taxon>
        <taxon>Domibacillus</taxon>
    </lineage>
</organism>
<dbReference type="OrthoDB" id="9759607at2"/>
<dbReference type="InterPro" id="IPR029787">
    <property type="entry name" value="Nucleotide_cyclase"/>
</dbReference>
<dbReference type="Pfam" id="PF00990">
    <property type="entry name" value="GGDEF"/>
    <property type="match status" value="1"/>
</dbReference>
<dbReference type="NCBIfam" id="TIGR00254">
    <property type="entry name" value="GGDEF"/>
    <property type="match status" value="1"/>
</dbReference>